<dbReference type="OrthoDB" id="9798857at2"/>
<evidence type="ECO:0000256" key="2">
    <source>
        <dbReference type="ARBA" id="ARBA00023125"/>
    </source>
</evidence>
<dbReference type="InterPro" id="IPR001647">
    <property type="entry name" value="HTH_TetR"/>
</dbReference>
<proteinExistence type="predicted"/>
<dbReference type="InterPro" id="IPR036271">
    <property type="entry name" value="Tet_transcr_reg_TetR-rel_C_sf"/>
</dbReference>
<dbReference type="InterPro" id="IPR011075">
    <property type="entry name" value="TetR_C"/>
</dbReference>
<dbReference type="EMBL" id="PDEP01000003">
    <property type="protein sequence ID" value="PEN08421.1"/>
    <property type="molecule type" value="Genomic_DNA"/>
</dbReference>
<dbReference type="InterPro" id="IPR009057">
    <property type="entry name" value="Homeodomain-like_sf"/>
</dbReference>
<feature type="domain" description="HTH tetR-type" evidence="5">
    <location>
        <begin position="60"/>
        <end position="120"/>
    </location>
</feature>
<feature type="DNA-binding region" description="H-T-H motif" evidence="4">
    <location>
        <begin position="83"/>
        <end position="102"/>
    </location>
</feature>
<sequence length="260" mass="28274">MTWGCGGECGEKIMYTPIKYRSVGIARNWTNKPTDRFVCQIAVIKVTLTHHTLMAATKGERTRADIIRQSAALFNRRGYARASMSDITEVTGIKRGGIYNHFGSKDELAVESFQFAAEKLIDGLEQTIDAHDDVRMGLRSIATAFAQVYDEGWTFAGGCPILNTAVETRGQDGALRSAVQEAMAALHELVRTTVADGVARGTIADDVQPAEGATVFISTIEGALLLSALSEDRSHLEHAVAHLHRLIDQWAVPSESEPTS</sequence>
<keyword evidence="7" id="KW-1185">Reference proteome</keyword>
<evidence type="ECO:0000256" key="3">
    <source>
        <dbReference type="ARBA" id="ARBA00023163"/>
    </source>
</evidence>
<dbReference type="PRINTS" id="PR00455">
    <property type="entry name" value="HTHTETR"/>
</dbReference>
<keyword evidence="1" id="KW-0805">Transcription regulation</keyword>
<comment type="caution">
    <text evidence="6">The sequence shown here is derived from an EMBL/GenBank/DDBJ whole genome shotgun (WGS) entry which is preliminary data.</text>
</comment>
<gene>
    <name evidence="6" type="ORF">CRI93_04720</name>
</gene>
<dbReference type="SUPFAM" id="SSF46689">
    <property type="entry name" value="Homeodomain-like"/>
    <property type="match status" value="1"/>
</dbReference>
<dbReference type="SUPFAM" id="SSF48498">
    <property type="entry name" value="Tetracyclin repressor-like, C-terminal domain"/>
    <property type="match status" value="1"/>
</dbReference>
<dbReference type="Pfam" id="PF00440">
    <property type="entry name" value="TetR_N"/>
    <property type="match status" value="1"/>
</dbReference>
<evidence type="ECO:0000313" key="6">
    <source>
        <dbReference type="EMBL" id="PEN08421.1"/>
    </source>
</evidence>
<dbReference type="PANTHER" id="PTHR47506">
    <property type="entry name" value="TRANSCRIPTIONAL REGULATORY PROTEIN"/>
    <property type="match status" value="1"/>
</dbReference>
<dbReference type="GO" id="GO:0003677">
    <property type="term" value="F:DNA binding"/>
    <property type="evidence" value="ECO:0007669"/>
    <property type="project" value="UniProtKB-UniRule"/>
</dbReference>
<dbReference type="PROSITE" id="PS50977">
    <property type="entry name" value="HTH_TETR_2"/>
    <property type="match status" value="1"/>
</dbReference>
<dbReference type="Pfam" id="PF16925">
    <property type="entry name" value="TetR_C_13"/>
    <property type="match status" value="1"/>
</dbReference>
<evidence type="ECO:0000313" key="7">
    <source>
        <dbReference type="Proteomes" id="UP000221024"/>
    </source>
</evidence>
<protein>
    <submittedName>
        <fullName evidence="6">TetR family transcriptional regulator</fullName>
    </submittedName>
</protein>
<dbReference type="PANTHER" id="PTHR47506:SF3">
    <property type="entry name" value="HTH-TYPE TRANSCRIPTIONAL REGULATOR LMRA"/>
    <property type="match status" value="1"/>
</dbReference>
<dbReference type="Proteomes" id="UP000221024">
    <property type="component" value="Unassembled WGS sequence"/>
</dbReference>
<evidence type="ECO:0000256" key="1">
    <source>
        <dbReference type="ARBA" id="ARBA00023015"/>
    </source>
</evidence>
<name>A0A2H3P928_9BACT</name>
<dbReference type="Gene3D" id="1.10.357.10">
    <property type="entry name" value="Tetracycline Repressor, domain 2"/>
    <property type="match status" value="1"/>
</dbReference>
<reference evidence="6 7" key="1">
    <citation type="submission" date="2017-10" db="EMBL/GenBank/DDBJ databases">
        <title>Draft genome of Longimonas halophila.</title>
        <authorList>
            <person name="Goh K.M."/>
            <person name="Shamsir M.S."/>
            <person name="Lim S.W."/>
        </authorList>
    </citation>
    <scope>NUCLEOTIDE SEQUENCE [LARGE SCALE GENOMIC DNA]</scope>
    <source>
        <strain evidence="6 7">KCTC 42399</strain>
    </source>
</reference>
<dbReference type="AlphaFoldDB" id="A0A2H3P928"/>
<keyword evidence="3" id="KW-0804">Transcription</keyword>
<evidence type="ECO:0000259" key="5">
    <source>
        <dbReference type="PROSITE" id="PS50977"/>
    </source>
</evidence>
<evidence type="ECO:0000256" key="4">
    <source>
        <dbReference type="PROSITE-ProRule" id="PRU00335"/>
    </source>
</evidence>
<accession>A0A2H3P928</accession>
<organism evidence="6 7">
    <name type="scientific">Longimonas halophila</name>
    <dbReference type="NCBI Taxonomy" id="1469170"/>
    <lineage>
        <taxon>Bacteria</taxon>
        <taxon>Pseudomonadati</taxon>
        <taxon>Rhodothermota</taxon>
        <taxon>Rhodothermia</taxon>
        <taxon>Rhodothermales</taxon>
        <taxon>Salisaetaceae</taxon>
        <taxon>Longimonas</taxon>
    </lineage>
</organism>
<keyword evidence="2 4" id="KW-0238">DNA-binding</keyword>